<dbReference type="GO" id="GO:0016973">
    <property type="term" value="P:poly(A)+ mRNA export from nucleus"/>
    <property type="evidence" value="ECO:0007669"/>
    <property type="project" value="TreeGrafter"/>
</dbReference>
<keyword evidence="3" id="KW-0813">Transport</keyword>
<reference evidence="11" key="1">
    <citation type="submission" date="2022-06" db="EMBL/GenBank/DDBJ databases">
        <authorList>
            <consortium name="SYNGENTA / RWTH Aachen University"/>
        </authorList>
    </citation>
    <scope>NUCLEOTIDE SEQUENCE</scope>
</reference>
<dbReference type="Pfam" id="PF03943">
    <property type="entry name" value="TAP_C"/>
    <property type="match status" value="1"/>
</dbReference>
<evidence type="ECO:0000256" key="1">
    <source>
        <dbReference type="ARBA" id="ARBA00004123"/>
    </source>
</evidence>
<protein>
    <recommendedName>
        <fullName evidence="13">NTF2-like protein</fullName>
    </recommendedName>
</protein>
<dbReference type="FunFam" id="3.10.450.50:FF:000013">
    <property type="entry name" value="mRNA export factor mex67"/>
    <property type="match status" value="1"/>
</dbReference>
<evidence type="ECO:0000256" key="8">
    <source>
        <dbReference type="SAM" id="MobiDB-lite"/>
    </source>
</evidence>
<dbReference type="InterPro" id="IPR009060">
    <property type="entry name" value="UBA-like_sf"/>
</dbReference>
<feature type="compositionally biased region" description="Polar residues" evidence="8">
    <location>
        <begin position="1"/>
        <end position="24"/>
    </location>
</feature>
<feature type="domain" description="TAP-C" evidence="10">
    <location>
        <begin position="602"/>
        <end position="657"/>
    </location>
</feature>
<dbReference type="EMBL" id="CALTRL010006138">
    <property type="protein sequence ID" value="CAH7689844.1"/>
    <property type="molecule type" value="Genomic_DNA"/>
</dbReference>
<feature type="region of interest" description="Disordered" evidence="8">
    <location>
        <begin position="1"/>
        <end position="145"/>
    </location>
</feature>
<dbReference type="PROSITE" id="PS50177">
    <property type="entry name" value="NTF2_DOMAIN"/>
    <property type="match status" value="1"/>
</dbReference>
<name>A0AAV0BUR5_PHAPC</name>
<evidence type="ECO:0000256" key="4">
    <source>
        <dbReference type="ARBA" id="ARBA00022614"/>
    </source>
</evidence>
<sequence>MIESIQPSSNHQNIFNNQPNSNRANVLPKRYPSEQPRYPDSSSRSVFLNNRSNDPNLRRRRNPTDPHPRSSSKLNSNSNNNSNSSSNNNNNSHQVRLSIPRRNGIDRSKQQRSNNNLSSARSVTSTNRGANRYHQSSSSTTSRLHRLNRNRISSSSSPSSSQSAIDNLAQDSILKSGGIAAPGIKGAPLKTASAIWKLCSEMYPDVQSISLADNNLRSLQPMSMGSLVATLPNLINLSLAGNKLELYTDLNSLSPTIGGQGVNNSQKQGLNQLRELILIGNPIRIKAEEQGTAGLQQYLFELCRRFPSLQVLDGEAIDPALVASLAIPSTINSQIDITSPSCSSQTPSKLLDSIGCCQAPLPINIQPAFLGDQSTSSFVAAFCLKFFEAFDSDRDSLIDVYATKSLFSLCASTSIPVRAKALGLTRNQSGFPAQQNPSWNEYLSISRNNARLKGNRLSERIVEGPAGIVQWFKKIPKTKHPLTESSEKFVVDGWQMPGLVSEPASNSGGDVVYVNVHGEFKEVNSLTVRSFDRCFVLGAAGPASAATLKGWPCVIISDQLTVRSYSSPVSWTPTAGVTLSRPDAGLTNSAILVKNETGESTIEGQRLVKELMKLTKLNERYSVECLKQNGWNFELAVKNFEEVRSTGSLPIEAFDQK</sequence>
<evidence type="ECO:0008006" key="13">
    <source>
        <dbReference type="Google" id="ProtNLM"/>
    </source>
</evidence>
<keyword evidence="5" id="KW-0677">Repeat</keyword>
<dbReference type="Pfam" id="PF22602">
    <property type="entry name" value="NXF_NTF2"/>
    <property type="match status" value="1"/>
</dbReference>
<feature type="compositionally biased region" description="Polar residues" evidence="8">
    <location>
        <begin position="40"/>
        <end position="55"/>
    </location>
</feature>
<keyword evidence="6" id="KW-0509">mRNA transport</keyword>
<keyword evidence="7" id="KW-0539">Nucleus</keyword>
<dbReference type="PANTHER" id="PTHR10662:SF22">
    <property type="entry name" value="NUCLEAR RNA EXPORT FACTOR 1"/>
    <property type="match status" value="1"/>
</dbReference>
<dbReference type="GO" id="GO:0003723">
    <property type="term" value="F:RNA binding"/>
    <property type="evidence" value="ECO:0007669"/>
    <property type="project" value="TreeGrafter"/>
</dbReference>
<dbReference type="SUPFAM" id="SSF52058">
    <property type="entry name" value="L domain-like"/>
    <property type="match status" value="1"/>
</dbReference>
<organism evidence="11 12">
    <name type="scientific">Phakopsora pachyrhizi</name>
    <name type="common">Asian soybean rust disease fungus</name>
    <dbReference type="NCBI Taxonomy" id="170000"/>
    <lineage>
        <taxon>Eukaryota</taxon>
        <taxon>Fungi</taxon>
        <taxon>Dikarya</taxon>
        <taxon>Basidiomycota</taxon>
        <taxon>Pucciniomycotina</taxon>
        <taxon>Pucciniomycetes</taxon>
        <taxon>Pucciniales</taxon>
        <taxon>Phakopsoraceae</taxon>
        <taxon>Phakopsora</taxon>
    </lineage>
</organism>
<dbReference type="InterPro" id="IPR005637">
    <property type="entry name" value="TAP_C_dom"/>
</dbReference>
<dbReference type="InterPro" id="IPR030217">
    <property type="entry name" value="NXF_fam"/>
</dbReference>
<feature type="compositionally biased region" description="Polar residues" evidence="8">
    <location>
        <begin position="111"/>
        <end position="135"/>
    </location>
</feature>
<accession>A0AAV0BUR5</accession>
<evidence type="ECO:0000313" key="11">
    <source>
        <dbReference type="EMBL" id="CAH7689844.1"/>
    </source>
</evidence>
<keyword evidence="12" id="KW-1185">Reference proteome</keyword>
<dbReference type="PROSITE" id="PS51281">
    <property type="entry name" value="TAP_C"/>
    <property type="match status" value="1"/>
</dbReference>
<comment type="caution">
    <text evidence="11">The sequence shown here is derived from an EMBL/GenBank/DDBJ whole genome shotgun (WGS) entry which is preliminary data.</text>
</comment>
<evidence type="ECO:0000256" key="2">
    <source>
        <dbReference type="ARBA" id="ARBA00009285"/>
    </source>
</evidence>
<evidence type="ECO:0000256" key="6">
    <source>
        <dbReference type="ARBA" id="ARBA00022816"/>
    </source>
</evidence>
<feature type="domain" description="NTF2" evidence="9">
    <location>
        <begin position="378"/>
        <end position="562"/>
    </location>
</feature>
<dbReference type="Gene3D" id="1.10.8.10">
    <property type="entry name" value="DNA helicase RuvA subunit, C-terminal domain"/>
    <property type="match status" value="1"/>
</dbReference>
<comment type="similarity">
    <text evidence="2">Belongs to the NXF family.</text>
</comment>
<evidence type="ECO:0000259" key="10">
    <source>
        <dbReference type="PROSITE" id="PS51281"/>
    </source>
</evidence>
<dbReference type="Gene3D" id="3.80.10.10">
    <property type="entry name" value="Ribonuclease Inhibitor"/>
    <property type="match status" value="1"/>
</dbReference>
<evidence type="ECO:0000256" key="3">
    <source>
        <dbReference type="ARBA" id="ARBA00022448"/>
    </source>
</evidence>
<evidence type="ECO:0000256" key="5">
    <source>
        <dbReference type="ARBA" id="ARBA00022737"/>
    </source>
</evidence>
<dbReference type="InterPro" id="IPR032710">
    <property type="entry name" value="NTF2-like_dom_sf"/>
</dbReference>
<dbReference type="InterPro" id="IPR032675">
    <property type="entry name" value="LRR_dom_sf"/>
</dbReference>
<dbReference type="Proteomes" id="UP001153365">
    <property type="component" value="Unassembled WGS sequence"/>
</dbReference>
<comment type="subcellular location">
    <subcellularLocation>
        <location evidence="1">Nucleus</location>
    </subcellularLocation>
</comment>
<dbReference type="InterPro" id="IPR018222">
    <property type="entry name" value="Nuclear_transport_factor_2_euk"/>
</dbReference>
<dbReference type="InterPro" id="IPR002075">
    <property type="entry name" value="NTF2_dom"/>
</dbReference>
<dbReference type="SMART" id="SM00804">
    <property type="entry name" value="TAP_C"/>
    <property type="match status" value="1"/>
</dbReference>
<dbReference type="GO" id="GO:0005634">
    <property type="term" value="C:nucleus"/>
    <property type="evidence" value="ECO:0007669"/>
    <property type="project" value="UniProtKB-SubCell"/>
</dbReference>
<feature type="compositionally biased region" description="Low complexity" evidence="8">
    <location>
        <begin position="71"/>
        <end position="92"/>
    </location>
</feature>
<proteinExistence type="inferred from homology"/>
<dbReference type="AlphaFoldDB" id="A0AAV0BUR5"/>
<dbReference type="CDD" id="cd14342">
    <property type="entry name" value="UBA_TAP-C"/>
    <property type="match status" value="1"/>
</dbReference>
<gene>
    <name evidence="11" type="ORF">PPACK8108_LOCUS24992</name>
</gene>
<dbReference type="SUPFAM" id="SSF46934">
    <property type="entry name" value="UBA-like"/>
    <property type="match status" value="1"/>
</dbReference>
<evidence type="ECO:0000313" key="12">
    <source>
        <dbReference type="Proteomes" id="UP001153365"/>
    </source>
</evidence>
<dbReference type="PANTHER" id="PTHR10662">
    <property type="entry name" value="NUCLEAR RNA EXPORT FACTOR"/>
    <property type="match status" value="1"/>
</dbReference>
<dbReference type="Gene3D" id="3.10.450.50">
    <property type="match status" value="1"/>
</dbReference>
<evidence type="ECO:0000256" key="7">
    <source>
        <dbReference type="ARBA" id="ARBA00023242"/>
    </source>
</evidence>
<dbReference type="SUPFAM" id="SSF54427">
    <property type="entry name" value="NTF2-like"/>
    <property type="match status" value="1"/>
</dbReference>
<keyword evidence="4" id="KW-0433">Leucine-rich repeat</keyword>
<evidence type="ECO:0000259" key="9">
    <source>
        <dbReference type="PROSITE" id="PS50177"/>
    </source>
</evidence>